<keyword evidence="3" id="KW-0548">Nucleotidyltransferase</keyword>
<evidence type="ECO:0000313" key="9">
    <source>
        <dbReference type="EMBL" id="MFC6868887.1"/>
    </source>
</evidence>
<evidence type="ECO:0000256" key="5">
    <source>
        <dbReference type="ARBA" id="ARBA00023268"/>
    </source>
</evidence>
<evidence type="ECO:0000256" key="1">
    <source>
        <dbReference type="ARBA" id="ARBA00004713"/>
    </source>
</evidence>
<dbReference type="EMBL" id="JBHSXX010000001">
    <property type="protein sequence ID" value="MFC6868887.1"/>
    <property type="molecule type" value="Genomic_DNA"/>
</dbReference>
<dbReference type="InterPro" id="IPR011611">
    <property type="entry name" value="PfkB_dom"/>
</dbReference>
<dbReference type="GO" id="GO:0016301">
    <property type="term" value="F:kinase activity"/>
    <property type="evidence" value="ECO:0007669"/>
    <property type="project" value="UniProtKB-KW"/>
</dbReference>
<keyword evidence="2" id="KW-0808">Transferase</keyword>
<sequence length="516" mass="53067">MRTARRSEPSGAPLVIVGDTFLDVDLEGRADRLCPEAPVPVVDVGDEWLRPGGAGLAAALATRSTPDVVLITAIADDEAGGRLTRLLADAAEVVPVPLRGATVCKRRVRAGGQSLLRMDSGDGRAEHAPLDDRVHQALDAAGAVLVSDYGRGITSNQALRAHLTELAQRVPVVWDPHPSGASPVDRTRLVTPNEPEAWRLCDGASDAGRYDSLALGTPGGSHTNNGSVRDIASLLRHAWRCDGVAVTLGARGALLTVNGGTRTIPVSPGAADRAAGAHADTCGAGDRFASAVAAELLTGVDTEAAVTTAVDSAARFVAAGGATGLSLKATPKAHAARAHAAASASPPVAAAVPTTPASSGVSAFDVAERIGRDGGTVVAAGGCFDLLHPGHTRLLERARELGDALVVCLNSDRSVRQLKGPGRPILSEDDRARLLLSMSAVDGVVIFDEPTPTSVLDRLRPDVWVKGGDYDPDTLPEADVVRRNGGRIELLPLLGDYSTTKLAATAASTHGQEGAT</sequence>
<keyword evidence="5" id="KW-0511">Multifunctional enzyme</keyword>
<dbReference type="Pfam" id="PF01467">
    <property type="entry name" value="CTP_transf_like"/>
    <property type="match status" value="1"/>
</dbReference>
<dbReference type="Proteomes" id="UP001596337">
    <property type="component" value="Unassembled WGS sequence"/>
</dbReference>
<keyword evidence="10" id="KW-1185">Reference proteome</keyword>
<dbReference type="Gene3D" id="3.40.1190.20">
    <property type="match status" value="1"/>
</dbReference>
<evidence type="ECO:0000256" key="2">
    <source>
        <dbReference type="ARBA" id="ARBA00022679"/>
    </source>
</evidence>
<evidence type="ECO:0000259" key="7">
    <source>
        <dbReference type="Pfam" id="PF00294"/>
    </source>
</evidence>
<name>A0ABW2C0P8_9PSEU</name>
<dbReference type="PANTHER" id="PTHR43793">
    <property type="entry name" value="FAD SYNTHASE"/>
    <property type="match status" value="1"/>
</dbReference>
<feature type="domain" description="Carbohydrate kinase PfkB" evidence="7">
    <location>
        <begin position="14"/>
        <end position="324"/>
    </location>
</feature>
<reference evidence="10" key="1">
    <citation type="journal article" date="2019" name="Int. J. Syst. Evol. Microbiol.">
        <title>The Global Catalogue of Microorganisms (GCM) 10K type strain sequencing project: providing services to taxonomists for standard genome sequencing and annotation.</title>
        <authorList>
            <consortium name="The Broad Institute Genomics Platform"/>
            <consortium name="The Broad Institute Genome Sequencing Center for Infectious Disease"/>
            <person name="Wu L."/>
            <person name="Ma J."/>
        </authorList>
    </citation>
    <scope>NUCLEOTIDE SEQUENCE [LARGE SCALE GENOMIC DNA]</scope>
    <source>
        <strain evidence="10">KCTC 32255</strain>
    </source>
</reference>
<comment type="pathway">
    <text evidence="1">Bacterial outer membrane biogenesis; LPS core biosynthesis.</text>
</comment>
<dbReference type="RefSeq" id="WP_345396980.1">
    <property type="nucleotide sequence ID" value="NZ_BAABLA010000026.1"/>
</dbReference>
<evidence type="ECO:0000256" key="4">
    <source>
        <dbReference type="ARBA" id="ARBA00022777"/>
    </source>
</evidence>
<protein>
    <submittedName>
        <fullName evidence="9">PfkB family carbohydrate kinase</fullName>
    </submittedName>
</protein>
<proteinExistence type="predicted"/>
<dbReference type="NCBIfam" id="TIGR00125">
    <property type="entry name" value="cyt_tran_rel"/>
    <property type="match status" value="1"/>
</dbReference>
<evidence type="ECO:0000259" key="8">
    <source>
        <dbReference type="Pfam" id="PF01467"/>
    </source>
</evidence>
<keyword evidence="4 9" id="KW-0418">Kinase</keyword>
<dbReference type="PROSITE" id="PS00584">
    <property type="entry name" value="PFKB_KINASES_2"/>
    <property type="match status" value="1"/>
</dbReference>
<dbReference type="InterPro" id="IPR029056">
    <property type="entry name" value="Ribokinase-like"/>
</dbReference>
<dbReference type="PANTHER" id="PTHR43793:SF2">
    <property type="entry name" value="BIFUNCTIONAL PROTEIN HLDE"/>
    <property type="match status" value="1"/>
</dbReference>
<dbReference type="SUPFAM" id="SSF52374">
    <property type="entry name" value="Nucleotidylyl transferase"/>
    <property type="match status" value="1"/>
</dbReference>
<dbReference type="InterPro" id="IPR050385">
    <property type="entry name" value="Archaeal_FAD_synthase"/>
</dbReference>
<dbReference type="SUPFAM" id="SSF53613">
    <property type="entry name" value="Ribokinase-like"/>
    <property type="match status" value="1"/>
</dbReference>
<accession>A0ABW2C0P8</accession>
<evidence type="ECO:0000256" key="3">
    <source>
        <dbReference type="ARBA" id="ARBA00022695"/>
    </source>
</evidence>
<dbReference type="Gene3D" id="3.40.50.620">
    <property type="entry name" value="HUPs"/>
    <property type="match status" value="1"/>
</dbReference>
<dbReference type="InterPro" id="IPR004821">
    <property type="entry name" value="Cyt_trans-like"/>
</dbReference>
<gene>
    <name evidence="9" type="ORF">ACFQGD_17225</name>
</gene>
<evidence type="ECO:0000313" key="10">
    <source>
        <dbReference type="Proteomes" id="UP001596337"/>
    </source>
</evidence>
<feature type="domain" description="Cytidyltransferase-like" evidence="8">
    <location>
        <begin position="380"/>
        <end position="474"/>
    </location>
</feature>
<dbReference type="InterPro" id="IPR002173">
    <property type="entry name" value="Carboh/pur_kinase_PfkB_CS"/>
</dbReference>
<evidence type="ECO:0000256" key="6">
    <source>
        <dbReference type="ARBA" id="ARBA00023277"/>
    </source>
</evidence>
<dbReference type="InterPro" id="IPR014729">
    <property type="entry name" value="Rossmann-like_a/b/a_fold"/>
</dbReference>
<dbReference type="Pfam" id="PF00294">
    <property type="entry name" value="PfkB"/>
    <property type="match status" value="1"/>
</dbReference>
<keyword evidence="6" id="KW-0119">Carbohydrate metabolism</keyword>
<comment type="caution">
    <text evidence="9">The sequence shown here is derived from an EMBL/GenBank/DDBJ whole genome shotgun (WGS) entry which is preliminary data.</text>
</comment>
<organism evidence="9 10">
    <name type="scientific">Haloechinothrix salitolerans</name>
    <dbReference type="NCBI Taxonomy" id="926830"/>
    <lineage>
        <taxon>Bacteria</taxon>
        <taxon>Bacillati</taxon>
        <taxon>Actinomycetota</taxon>
        <taxon>Actinomycetes</taxon>
        <taxon>Pseudonocardiales</taxon>
        <taxon>Pseudonocardiaceae</taxon>
        <taxon>Haloechinothrix</taxon>
    </lineage>
</organism>